<dbReference type="AlphaFoldDB" id="A0A0B8QLQ4"/>
<reference evidence="1 2" key="1">
    <citation type="submission" date="2015-01" db="EMBL/GenBank/DDBJ databases">
        <title>Vibrio sp. C94 JCM 19241 whole genome shotgun sequence.</title>
        <authorList>
            <person name="Sawabe T."/>
            <person name="Meirelles P."/>
            <person name="Feng G."/>
            <person name="Sayaka M."/>
            <person name="Hattori M."/>
            <person name="Ohkuma M."/>
        </authorList>
    </citation>
    <scope>NUCLEOTIDE SEQUENCE [LARGE SCALE GENOMIC DNA]</scope>
    <source>
        <strain evidence="2">JCM 19241</strain>
    </source>
</reference>
<protein>
    <submittedName>
        <fullName evidence="1">Uncharacterized protein</fullName>
    </submittedName>
</protein>
<evidence type="ECO:0000313" key="1">
    <source>
        <dbReference type="EMBL" id="GAM75384.1"/>
    </source>
</evidence>
<gene>
    <name evidence="1" type="ORF">JCM19241_3296</name>
</gene>
<name>A0A0B8QLQ4_9VIBR</name>
<sequence>MNKAKLIMFVCLLIFSPLLLARIVSHVSEFHILEHEVDNRSLSNVYDLLFYPSK</sequence>
<dbReference type="Proteomes" id="UP000031666">
    <property type="component" value="Unassembled WGS sequence"/>
</dbReference>
<evidence type="ECO:0000313" key="2">
    <source>
        <dbReference type="Proteomes" id="UP000031666"/>
    </source>
</evidence>
<reference evidence="1 2" key="2">
    <citation type="submission" date="2015-01" db="EMBL/GenBank/DDBJ databases">
        <authorList>
            <consortium name="NBRP consortium"/>
            <person name="Sawabe T."/>
            <person name="Meirelles P."/>
            <person name="Feng G."/>
            <person name="Sayaka M."/>
            <person name="Hattori M."/>
            <person name="Ohkuma M."/>
        </authorList>
    </citation>
    <scope>NUCLEOTIDE SEQUENCE [LARGE SCALE GENOMIC DNA]</scope>
    <source>
        <strain evidence="2">JCM 19241</strain>
    </source>
</reference>
<accession>A0A0B8QLQ4</accession>
<organism evidence="1 2">
    <name type="scientific">Vibrio ishigakensis</name>
    <dbReference type="NCBI Taxonomy" id="1481914"/>
    <lineage>
        <taxon>Bacteria</taxon>
        <taxon>Pseudomonadati</taxon>
        <taxon>Pseudomonadota</taxon>
        <taxon>Gammaproteobacteria</taxon>
        <taxon>Vibrionales</taxon>
        <taxon>Vibrionaceae</taxon>
        <taxon>Vibrio</taxon>
    </lineage>
</organism>
<dbReference type="STRING" id="1481914.JCM19241_3296"/>
<proteinExistence type="predicted"/>
<dbReference type="EMBL" id="BBSC01000004">
    <property type="protein sequence ID" value="GAM75384.1"/>
    <property type="molecule type" value="Genomic_DNA"/>
</dbReference>
<comment type="caution">
    <text evidence="1">The sequence shown here is derived from an EMBL/GenBank/DDBJ whole genome shotgun (WGS) entry which is preliminary data.</text>
</comment>